<dbReference type="PROSITE" id="PS01124">
    <property type="entry name" value="HTH_ARAC_FAMILY_2"/>
    <property type="match status" value="1"/>
</dbReference>
<dbReference type="SMART" id="SM00342">
    <property type="entry name" value="HTH_ARAC"/>
    <property type="match status" value="1"/>
</dbReference>
<dbReference type="Pfam" id="PF12833">
    <property type="entry name" value="HTH_18"/>
    <property type="match status" value="1"/>
</dbReference>
<protein>
    <submittedName>
        <fullName evidence="5">Helix-turn-helix transcriptional regulator</fullName>
    </submittedName>
</protein>
<evidence type="ECO:0000256" key="3">
    <source>
        <dbReference type="ARBA" id="ARBA00023163"/>
    </source>
</evidence>
<gene>
    <name evidence="5" type="ORF">V4C55_43340</name>
</gene>
<dbReference type="EMBL" id="JAZHGC010000098">
    <property type="protein sequence ID" value="MEM5292477.1"/>
    <property type="molecule type" value="Genomic_DNA"/>
</dbReference>
<evidence type="ECO:0000256" key="1">
    <source>
        <dbReference type="ARBA" id="ARBA00023015"/>
    </source>
</evidence>
<evidence type="ECO:0000313" key="6">
    <source>
        <dbReference type="Proteomes" id="UP001494588"/>
    </source>
</evidence>
<evidence type="ECO:0000256" key="2">
    <source>
        <dbReference type="ARBA" id="ARBA00023125"/>
    </source>
</evidence>
<feature type="domain" description="HTH araC/xylS-type" evidence="4">
    <location>
        <begin position="380"/>
        <end position="483"/>
    </location>
</feature>
<dbReference type="Proteomes" id="UP001494588">
    <property type="component" value="Unassembled WGS sequence"/>
</dbReference>
<sequence length="489" mass="55474">MFLTLYFPLIGSLSLQSLPESFLTAMSEGNLRHAAAQIGRSASIRRTPQLLRMHADMQLMLGICDEPEDQYRAVEKAMCAPRRVINAASCRNAGWQAVFRYRLATALSCFARAIEEAENDPNLNVELRLAIAGILHLLGYPNNCARELAELEAATTELPSSLWRQILATLHFDVAVQRELRGSPLLDNHAYWQSGLDDMTPRSIGVKADVRSLRDETDMRECKVLDVRTPLLRQRIDYLRSLRTLAKGARVELDGIETHLNWARHQGLVDYLSTTRVEAALASLAADAPELAERVLEPLRRINYAGSTGHRQLEYLYSLARTQQALGRHREAVDLLGRYALTAAKCLRDDSQIHVSYRAIASSRDRYLDDVAVRLPARYRRAYRYMQQNINRSHLSVRELAAEIGVTERALQLAFKKSLGLSPKQLIRRLRMEGVREDLRNDSIGGRREILSTANKWGVRTYTALVRSYHKQFDESPSDALSRRRTPNT</sequence>
<comment type="caution">
    <text evidence="5">The sequence shown here is derived from an EMBL/GenBank/DDBJ whole genome shotgun (WGS) entry which is preliminary data.</text>
</comment>
<dbReference type="SUPFAM" id="SSF46689">
    <property type="entry name" value="Homeodomain-like"/>
    <property type="match status" value="1"/>
</dbReference>
<reference evidence="5 6" key="1">
    <citation type="submission" date="2024-01" db="EMBL/GenBank/DDBJ databases">
        <title>The diversity of rhizobia nodulating Mimosa spp. in eleven states of Brazil covering several biomes is determined by host plant, location, and edaphic factors.</title>
        <authorList>
            <person name="Rouws L."/>
            <person name="Barauna A."/>
            <person name="Beukes C."/>
            <person name="De Faria S.M."/>
            <person name="Gross E."/>
            <person name="Dos Reis Junior F.B."/>
            <person name="Simon M."/>
            <person name="Maluk M."/>
            <person name="Odee D.W."/>
            <person name="Kenicer G."/>
            <person name="Young J.P.W."/>
            <person name="Reis V.M."/>
            <person name="Zilli J."/>
            <person name="James E.K."/>
        </authorList>
    </citation>
    <scope>NUCLEOTIDE SEQUENCE [LARGE SCALE GENOMIC DNA]</scope>
    <source>
        <strain evidence="5 6">JPY77</strain>
    </source>
</reference>
<dbReference type="Gene3D" id="1.10.10.60">
    <property type="entry name" value="Homeodomain-like"/>
    <property type="match status" value="1"/>
</dbReference>
<proteinExistence type="predicted"/>
<dbReference type="PANTHER" id="PTHR46796:SF12">
    <property type="entry name" value="HTH-TYPE DNA-BINDING TRANSCRIPTIONAL ACTIVATOR EUTR"/>
    <property type="match status" value="1"/>
</dbReference>
<dbReference type="PANTHER" id="PTHR46796">
    <property type="entry name" value="HTH-TYPE TRANSCRIPTIONAL ACTIVATOR RHAS-RELATED"/>
    <property type="match status" value="1"/>
</dbReference>
<dbReference type="InterPro" id="IPR018060">
    <property type="entry name" value="HTH_AraC"/>
</dbReference>
<dbReference type="RefSeq" id="WP_201662679.1">
    <property type="nucleotide sequence ID" value="NZ_CAJHCS010000076.1"/>
</dbReference>
<evidence type="ECO:0000313" key="5">
    <source>
        <dbReference type="EMBL" id="MEM5292477.1"/>
    </source>
</evidence>
<dbReference type="InterPro" id="IPR009057">
    <property type="entry name" value="Homeodomain-like_sf"/>
</dbReference>
<accession>A0ABU9QSK6</accession>
<organism evidence="5 6">
    <name type="scientific">Paraburkholderia sabiae</name>
    <dbReference type="NCBI Taxonomy" id="273251"/>
    <lineage>
        <taxon>Bacteria</taxon>
        <taxon>Pseudomonadati</taxon>
        <taxon>Pseudomonadota</taxon>
        <taxon>Betaproteobacteria</taxon>
        <taxon>Burkholderiales</taxon>
        <taxon>Burkholderiaceae</taxon>
        <taxon>Paraburkholderia</taxon>
    </lineage>
</organism>
<evidence type="ECO:0000259" key="4">
    <source>
        <dbReference type="PROSITE" id="PS01124"/>
    </source>
</evidence>
<keyword evidence="6" id="KW-1185">Reference proteome</keyword>
<dbReference type="InterPro" id="IPR050204">
    <property type="entry name" value="AraC_XylS_family_regulators"/>
</dbReference>
<keyword evidence="2" id="KW-0238">DNA-binding</keyword>
<keyword evidence="3" id="KW-0804">Transcription</keyword>
<keyword evidence="1" id="KW-0805">Transcription regulation</keyword>
<name>A0ABU9QSK6_9BURK</name>